<proteinExistence type="predicted"/>
<dbReference type="EMBL" id="VRMN01000005">
    <property type="protein sequence ID" value="KAA8493963.1"/>
    <property type="molecule type" value="Genomic_DNA"/>
</dbReference>
<reference evidence="3" key="1">
    <citation type="journal article" date="2019" name="Nat. Commun.">
        <title>Expansion of phycobilisome linker gene families in mesophilic red algae.</title>
        <authorList>
            <person name="Lee J."/>
            <person name="Kim D."/>
            <person name="Bhattacharya D."/>
            <person name="Yoon H.S."/>
        </authorList>
    </citation>
    <scope>NUCLEOTIDE SEQUENCE [LARGE SCALE GENOMIC DNA]</scope>
    <source>
        <strain evidence="3">CCMP 1328</strain>
    </source>
</reference>
<comment type="caution">
    <text evidence="2">The sequence shown here is derived from an EMBL/GenBank/DDBJ whole genome shotgun (WGS) entry which is preliminary data.</text>
</comment>
<evidence type="ECO:0000313" key="2">
    <source>
        <dbReference type="EMBL" id="KAA8493963.1"/>
    </source>
</evidence>
<organism evidence="2 3">
    <name type="scientific">Porphyridium purpureum</name>
    <name type="common">Red alga</name>
    <name type="synonym">Porphyridium cruentum</name>
    <dbReference type="NCBI Taxonomy" id="35688"/>
    <lineage>
        <taxon>Eukaryota</taxon>
        <taxon>Rhodophyta</taxon>
        <taxon>Bangiophyceae</taxon>
        <taxon>Porphyridiales</taxon>
        <taxon>Porphyridiaceae</taxon>
        <taxon>Porphyridium</taxon>
    </lineage>
</organism>
<sequence>MTGSRAYSNDPIHVGTRRGTLQEHEQVHEDPITPARQAELREKWARLPETVTLHDLFASLEEPSRADALLANVSDEQLEIVESETAIALDQFLLDKDNLEIDNFKEGTFENELDAYDAEDIQAADAIADRAIDLAGLMEALMRRFAQLQRVREGLEWMEQCVRLDAALYGDTSEEVAARLKDGGIYAMENEVEDKTVAIKWLERAHAVAVNVESLTIGWNLDLNNLMALAYINAGLTSKAVRVFTDILPHTGGGSDEGNMRRRLTILSNLIQALMKDQAPRTAEVLRMTRAELLRAKRIYASKPELVSDAYFFMANTLADEGIYEPAEQLVRECREMLEKDASETARTPQYTLVLIALRDILQQGPVSPERQAEIDELQAQIEADAPRLTNALSRGIVEHQRALQDFSHQKPPQLK</sequence>
<gene>
    <name evidence="2" type="ORF">FVE85_3938</name>
</gene>
<accession>A0A5J4YT42</accession>
<keyword evidence="3" id="KW-1185">Reference proteome</keyword>
<evidence type="ECO:0000313" key="3">
    <source>
        <dbReference type="Proteomes" id="UP000324585"/>
    </source>
</evidence>
<evidence type="ECO:0000256" key="1">
    <source>
        <dbReference type="SAM" id="MobiDB-lite"/>
    </source>
</evidence>
<dbReference type="AlphaFoldDB" id="A0A5J4YT42"/>
<protein>
    <submittedName>
        <fullName evidence="2">Uncharacterized protein</fullName>
    </submittedName>
</protein>
<name>A0A5J4YT42_PORPP</name>
<dbReference type="Proteomes" id="UP000324585">
    <property type="component" value="Unassembled WGS sequence"/>
</dbReference>
<feature type="region of interest" description="Disordered" evidence="1">
    <location>
        <begin position="1"/>
        <end position="28"/>
    </location>
</feature>